<keyword evidence="1" id="KW-0812">Transmembrane</keyword>
<evidence type="ECO:0000313" key="3">
    <source>
        <dbReference type="Proteomes" id="UP000270094"/>
    </source>
</evidence>
<keyword evidence="3" id="KW-1185">Reference proteome</keyword>
<name>A0A3P7KVW1_STRVU</name>
<dbReference type="EMBL" id="UYYB01094503">
    <property type="protein sequence ID" value="VDM74505.1"/>
    <property type="molecule type" value="Genomic_DNA"/>
</dbReference>
<sequence length="87" mass="9835">MKDYRISGTEFPSDGETAKQHKLVVDMDKPSIFTLTKGSPSTVKTPRKKLAELWRERRLAIIIALLILFIIILLILLILVAFRVVGS</sequence>
<dbReference type="Proteomes" id="UP000270094">
    <property type="component" value="Unassembled WGS sequence"/>
</dbReference>
<protein>
    <submittedName>
        <fullName evidence="2">Uncharacterized protein</fullName>
    </submittedName>
</protein>
<dbReference type="OrthoDB" id="5835588at2759"/>
<proteinExistence type="predicted"/>
<accession>A0A3P7KVW1</accession>
<organism evidence="2 3">
    <name type="scientific">Strongylus vulgaris</name>
    <name type="common">Blood worm</name>
    <dbReference type="NCBI Taxonomy" id="40348"/>
    <lineage>
        <taxon>Eukaryota</taxon>
        <taxon>Metazoa</taxon>
        <taxon>Ecdysozoa</taxon>
        <taxon>Nematoda</taxon>
        <taxon>Chromadorea</taxon>
        <taxon>Rhabditida</taxon>
        <taxon>Rhabditina</taxon>
        <taxon>Rhabditomorpha</taxon>
        <taxon>Strongyloidea</taxon>
        <taxon>Strongylidae</taxon>
        <taxon>Strongylus</taxon>
    </lineage>
</organism>
<feature type="transmembrane region" description="Helical" evidence="1">
    <location>
        <begin position="59"/>
        <end position="82"/>
    </location>
</feature>
<evidence type="ECO:0000313" key="2">
    <source>
        <dbReference type="EMBL" id="VDM74505.1"/>
    </source>
</evidence>
<reference evidence="2 3" key="1">
    <citation type="submission" date="2018-11" db="EMBL/GenBank/DDBJ databases">
        <authorList>
            <consortium name="Pathogen Informatics"/>
        </authorList>
    </citation>
    <scope>NUCLEOTIDE SEQUENCE [LARGE SCALE GENOMIC DNA]</scope>
</reference>
<gene>
    <name evidence="2" type="ORF">SVUK_LOCUS9503</name>
</gene>
<evidence type="ECO:0000256" key="1">
    <source>
        <dbReference type="SAM" id="Phobius"/>
    </source>
</evidence>
<dbReference type="AlphaFoldDB" id="A0A3P7KVW1"/>
<keyword evidence="1" id="KW-0472">Membrane</keyword>
<keyword evidence="1" id="KW-1133">Transmembrane helix</keyword>